<evidence type="ECO:0000313" key="12">
    <source>
        <dbReference type="EMBL" id="SMP14785.1"/>
    </source>
</evidence>
<dbReference type="InterPro" id="IPR043132">
    <property type="entry name" value="BCAT-like_C"/>
</dbReference>
<evidence type="ECO:0000256" key="6">
    <source>
        <dbReference type="ARBA" id="ARBA00013053"/>
    </source>
</evidence>
<dbReference type="Pfam" id="PF01063">
    <property type="entry name" value="Aminotran_4"/>
    <property type="match status" value="1"/>
</dbReference>
<evidence type="ECO:0000256" key="8">
    <source>
        <dbReference type="ARBA" id="ARBA00023304"/>
    </source>
</evidence>
<keyword evidence="12" id="KW-0456">Lyase</keyword>
<comment type="pathway">
    <text evidence="2">Amino-acid biosynthesis; L-isoleucine biosynthesis; L-isoleucine from 2-oxobutanoate: step 4/4.</text>
</comment>
<dbReference type="EC" id="2.6.1.42" evidence="6"/>
<evidence type="ECO:0000256" key="10">
    <source>
        <dbReference type="ARBA" id="ARBA00048798"/>
    </source>
</evidence>
<evidence type="ECO:0000256" key="4">
    <source>
        <dbReference type="ARBA" id="ARBA00005072"/>
    </source>
</evidence>
<comment type="similarity">
    <text evidence="5">Belongs to the class-IV pyridoxal-phosphate-dependent aminotransferase family.</text>
</comment>
<dbReference type="NCBIfam" id="NF005729">
    <property type="entry name" value="PRK07546.1-3"/>
    <property type="match status" value="1"/>
</dbReference>
<evidence type="ECO:0000256" key="11">
    <source>
        <dbReference type="ARBA" id="ARBA00049229"/>
    </source>
</evidence>
<keyword evidence="8" id="KW-0028">Amino-acid biosynthesis</keyword>
<sequence>MESTVCPVPTGTRLIETFCYRPGQGIARLELHLARLKRSARALGFEFDLAKVAEAINALSSEGPLRCRLTLGAGGDVEITTAALPSAAKEWAVRIAPEQLRSEDALLRHKTTRREVYDHWRAELPDGVQEWLFLNERGELCEGTITNVVLTMADGARLTPALASGCLPGVCRQSLLNAGLVQEAVLTVADVRSAQEITLTNALRGEIIAAWDGL</sequence>
<proteinExistence type="inferred from homology"/>
<evidence type="ECO:0000256" key="2">
    <source>
        <dbReference type="ARBA" id="ARBA00004824"/>
    </source>
</evidence>
<organism evidence="12 13">
    <name type="scientific">Shimia sagamensis</name>
    <dbReference type="NCBI Taxonomy" id="1566352"/>
    <lineage>
        <taxon>Bacteria</taxon>
        <taxon>Pseudomonadati</taxon>
        <taxon>Pseudomonadota</taxon>
        <taxon>Alphaproteobacteria</taxon>
        <taxon>Rhodobacterales</taxon>
        <taxon>Roseobacteraceae</taxon>
    </lineage>
</organism>
<name>A0ABY1NQJ6_9RHOB</name>
<dbReference type="InterPro" id="IPR036038">
    <property type="entry name" value="Aminotransferase-like"/>
</dbReference>
<dbReference type="GO" id="GO:0016829">
    <property type="term" value="F:lyase activity"/>
    <property type="evidence" value="ECO:0007669"/>
    <property type="project" value="UniProtKB-KW"/>
</dbReference>
<dbReference type="InterPro" id="IPR050571">
    <property type="entry name" value="Class-IV_PLP-Dep_Aminotrnsfr"/>
</dbReference>
<keyword evidence="8" id="KW-0100">Branched-chain amino acid biosynthesis</keyword>
<evidence type="ECO:0000256" key="7">
    <source>
        <dbReference type="ARBA" id="ARBA00014472"/>
    </source>
</evidence>
<comment type="caution">
    <text evidence="12">The sequence shown here is derived from an EMBL/GenBank/DDBJ whole genome shotgun (WGS) entry which is preliminary data.</text>
</comment>
<dbReference type="RefSeq" id="WP_283425447.1">
    <property type="nucleotide sequence ID" value="NZ_FXTY01000002.1"/>
</dbReference>
<evidence type="ECO:0000313" key="13">
    <source>
        <dbReference type="Proteomes" id="UP001157961"/>
    </source>
</evidence>
<dbReference type="Gene3D" id="3.30.470.10">
    <property type="match status" value="1"/>
</dbReference>
<dbReference type="PANTHER" id="PTHR42743">
    <property type="entry name" value="AMINO-ACID AMINOTRANSFERASE"/>
    <property type="match status" value="1"/>
</dbReference>
<comment type="pathway">
    <text evidence="3">Amino-acid biosynthesis; L-valine biosynthesis; L-valine from pyruvate: step 4/4.</text>
</comment>
<dbReference type="EMBL" id="FXTY01000002">
    <property type="protein sequence ID" value="SMP14785.1"/>
    <property type="molecule type" value="Genomic_DNA"/>
</dbReference>
<keyword evidence="13" id="KW-1185">Reference proteome</keyword>
<gene>
    <name evidence="12" type="ORF">SAMN06265373_102731</name>
</gene>
<dbReference type="InterPro" id="IPR043131">
    <property type="entry name" value="BCAT-like_N"/>
</dbReference>
<comment type="function">
    <text evidence="1">Acts on leucine, isoleucine and valine.</text>
</comment>
<comment type="catalytic activity">
    <reaction evidence="11">
        <text>L-leucine + 2-oxoglutarate = 4-methyl-2-oxopentanoate + L-glutamate</text>
        <dbReference type="Rhea" id="RHEA:18321"/>
        <dbReference type="ChEBI" id="CHEBI:16810"/>
        <dbReference type="ChEBI" id="CHEBI:17865"/>
        <dbReference type="ChEBI" id="CHEBI:29985"/>
        <dbReference type="ChEBI" id="CHEBI:57427"/>
        <dbReference type="EC" id="2.6.1.42"/>
    </reaction>
</comment>
<dbReference type="SUPFAM" id="SSF56752">
    <property type="entry name" value="D-aminoacid aminotransferase-like PLP-dependent enzymes"/>
    <property type="match status" value="1"/>
</dbReference>
<evidence type="ECO:0000256" key="1">
    <source>
        <dbReference type="ARBA" id="ARBA00003109"/>
    </source>
</evidence>
<dbReference type="PANTHER" id="PTHR42743:SF11">
    <property type="entry name" value="AMINODEOXYCHORISMATE LYASE"/>
    <property type="match status" value="1"/>
</dbReference>
<reference evidence="12 13" key="1">
    <citation type="submission" date="2017-05" db="EMBL/GenBank/DDBJ databases">
        <authorList>
            <person name="Varghese N."/>
            <person name="Submissions S."/>
        </authorList>
    </citation>
    <scope>NUCLEOTIDE SEQUENCE [LARGE SCALE GENOMIC DNA]</scope>
    <source>
        <strain evidence="12 13">DSM 29734</strain>
    </source>
</reference>
<evidence type="ECO:0000256" key="5">
    <source>
        <dbReference type="ARBA" id="ARBA00009320"/>
    </source>
</evidence>
<accession>A0ABY1NQJ6</accession>
<evidence type="ECO:0000256" key="3">
    <source>
        <dbReference type="ARBA" id="ARBA00004931"/>
    </source>
</evidence>
<comment type="pathway">
    <text evidence="4">Amino-acid biosynthesis; L-leucine biosynthesis; L-leucine from 3-methyl-2-oxobutanoate: step 4/4.</text>
</comment>
<protein>
    <recommendedName>
        <fullName evidence="7">Probable branched-chain-amino-acid aminotransferase</fullName>
        <ecNumber evidence="6">2.6.1.42</ecNumber>
    </recommendedName>
</protein>
<dbReference type="InterPro" id="IPR001544">
    <property type="entry name" value="Aminotrans_IV"/>
</dbReference>
<evidence type="ECO:0000256" key="9">
    <source>
        <dbReference type="ARBA" id="ARBA00048212"/>
    </source>
</evidence>
<dbReference type="Proteomes" id="UP001157961">
    <property type="component" value="Unassembled WGS sequence"/>
</dbReference>
<comment type="catalytic activity">
    <reaction evidence="9">
        <text>L-valine + 2-oxoglutarate = 3-methyl-2-oxobutanoate + L-glutamate</text>
        <dbReference type="Rhea" id="RHEA:24813"/>
        <dbReference type="ChEBI" id="CHEBI:11851"/>
        <dbReference type="ChEBI" id="CHEBI:16810"/>
        <dbReference type="ChEBI" id="CHEBI:29985"/>
        <dbReference type="ChEBI" id="CHEBI:57762"/>
        <dbReference type="EC" id="2.6.1.42"/>
    </reaction>
</comment>
<dbReference type="Gene3D" id="3.20.10.10">
    <property type="entry name" value="D-amino Acid Aminotransferase, subunit A, domain 2"/>
    <property type="match status" value="1"/>
</dbReference>
<comment type="catalytic activity">
    <reaction evidence="10">
        <text>L-isoleucine + 2-oxoglutarate = (S)-3-methyl-2-oxopentanoate + L-glutamate</text>
        <dbReference type="Rhea" id="RHEA:24801"/>
        <dbReference type="ChEBI" id="CHEBI:16810"/>
        <dbReference type="ChEBI" id="CHEBI:29985"/>
        <dbReference type="ChEBI" id="CHEBI:35146"/>
        <dbReference type="ChEBI" id="CHEBI:58045"/>
        <dbReference type="EC" id="2.6.1.42"/>
    </reaction>
</comment>